<evidence type="ECO:0000259" key="8">
    <source>
        <dbReference type="Pfam" id="PF04182"/>
    </source>
</evidence>
<dbReference type="InterPro" id="IPR056467">
    <property type="entry name" value="eWH_GTF3C1"/>
</dbReference>
<feature type="region of interest" description="Disordered" evidence="7">
    <location>
        <begin position="602"/>
        <end position="633"/>
    </location>
</feature>
<organism evidence="11 12">
    <name type="scientific">Neodothiora populina</name>
    <dbReference type="NCBI Taxonomy" id="2781224"/>
    <lineage>
        <taxon>Eukaryota</taxon>
        <taxon>Fungi</taxon>
        <taxon>Dikarya</taxon>
        <taxon>Ascomycota</taxon>
        <taxon>Pezizomycotina</taxon>
        <taxon>Dothideomycetes</taxon>
        <taxon>Dothideomycetidae</taxon>
        <taxon>Dothideales</taxon>
        <taxon>Dothioraceae</taxon>
        <taxon>Neodothiora</taxon>
    </lineage>
</organism>
<evidence type="ECO:0000313" key="12">
    <source>
        <dbReference type="Proteomes" id="UP001562354"/>
    </source>
</evidence>
<comment type="caution">
    <text evidence="11">The sequence shown here is derived from an EMBL/GenBank/DDBJ whole genome shotgun (WGS) entry which is preliminary data.</text>
</comment>
<dbReference type="InterPro" id="IPR035625">
    <property type="entry name" value="Tfc3-like_eWH"/>
</dbReference>
<dbReference type="Pfam" id="PF20222">
    <property type="entry name" value="DUF6581"/>
    <property type="match status" value="1"/>
</dbReference>
<feature type="coiled-coil region" evidence="6">
    <location>
        <begin position="1248"/>
        <end position="1275"/>
    </location>
</feature>
<evidence type="ECO:0000256" key="6">
    <source>
        <dbReference type="SAM" id="Coils"/>
    </source>
</evidence>
<dbReference type="Pfam" id="PF24101">
    <property type="entry name" value="WHD_GTF3C1"/>
    <property type="match status" value="1"/>
</dbReference>
<dbReference type="EMBL" id="JBFMKM010000012">
    <property type="protein sequence ID" value="KAL1302957.1"/>
    <property type="molecule type" value="Genomic_DNA"/>
</dbReference>
<feature type="region of interest" description="Disordered" evidence="7">
    <location>
        <begin position="678"/>
        <end position="736"/>
    </location>
</feature>
<name>A0ABR3P9W6_9PEZI</name>
<evidence type="ECO:0000256" key="4">
    <source>
        <dbReference type="ARBA" id="ARBA00023163"/>
    </source>
</evidence>
<comment type="subcellular location">
    <subcellularLocation>
        <location evidence="1">Nucleus</location>
    </subcellularLocation>
</comment>
<accession>A0ABR3P9W6</accession>
<feature type="compositionally biased region" description="Polar residues" evidence="7">
    <location>
        <begin position="706"/>
        <end position="728"/>
    </location>
</feature>
<gene>
    <name evidence="11" type="ORF">AAFC00_003275</name>
</gene>
<feature type="domain" description="GTF3C1 extended winged-helix" evidence="10">
    <location>
        <begin position="1067"/>
        <end position="1164"/>
    </location>
</feature>
<evidence type="ECO:0000259" key="9">
    <source>
        <dbReference type="Pfam" id="PF20222"/>
    </source>
</evidence>
<dbReference type="InterPro" id="IPR046488">
    <property type="entry name" value="Sfc3/Tfc3_C"/>
</dbReference>
<feature type="compositionally biased region" description="Polar residues" evidence="7">
    <location>
        <begin position="914"/>
        <end position="929"/>
    </location>
</feature>
<feature type="compositionally biased region" description="Polar residues" evidence="7">
    <location>
        <begin position="605"/>
        <end position="623"/>
    </location>
</feature>
<dbReference type="RefSeq" id="XP_069199233.1">
    <property type="nucleotide sequence ID" value="XM_069342728.1"/>
</dbReference>
<dbReference type="GeneID" id="95976977"/>
<keyword evidence="2" id="KW-0597">Phosphoprotein</keyword>
<feature type="compositionally biased region" description="Polar residues" evidence="7">
    <location>
        <begin position="1459"/>
        <end position="1472"/>
    </location>
</feature>
<feature type="compositionally biased region" description="Polar residues" evidence="7">
    <location>
        <begin position="977"/>
        <end position="992"/>
    </location>
</feature>
<feature type="compositionally biased region" description="Acidic residues" evidence="7">
    <location>
        <begin position="314"/>
        <end position="345"/>
    </location>
</feature>
<feature type="region of interest" description="Disordered" evidence="7">
    <location>
        <begin position="1442"/>
        <end position="1503"/>
    </location>
</feature>
<dbReference type="CDD" id="cd16169">
    <property type="entry name" value="Tau138_eWH"/>
    <property type="match status" value="1"/>
</dbReference>
<feature type="region of interest" description="Disordered" evidence="7">
    <location>
        <begin position="914"/>
        <end position="937"/>
    </location>
</feature>
<evidence type="ECO:0000259" key="10">
    <source>
        <dbReference type="Pfam" id="PF24101"/>
    </source>
</evidence>
<feature type="region of interest" description="Disordered" evidence="7">
    <location>
        <begin position="797"/>
        <end position="836"/>
    </location>
</feature>
<keyword evidence="4" id="KW-0804">Transcription</keyword>
<evidence type="ECO:0008006" key="13">
    <source>
        <dbReference type="Google" id="ProtNLM"/>
    </source>
</evidence>
<dbReference type="Proteomes" id="UP001562354">
    <property type="component" value="Unassembled WGS sequence"/>
</dbReference>
<feature type="region of interest" description="Disordered" evidence="7">
    <location>
        <begin position="309"/>
        <end position="346"/>
    </location>
</feature>
<feature type="region of interest" description="Disordered" evidence="7">
    <location>
        <begin position="1328"/>
        <end position="1354"/>
    </location>
</feature>
<feature type="region of interest" description="Disordered" evidence="7">
    <location>
        <begin position="969"/>
        <end position="1024"/>
    </location>
</feature>
<keyword evidence="12" id="KW-1185">Reference proteome</keyword>
<sequence length="2033" mass="227864">MALDTDGLLDQLLFKIALAGEHGLDAHGLSDAINAFYAQLPAAQDENDETDDADGEILFSLRPPGSNSNASPQASDPQRFEKLWTWLVEHSDIEVRAANVKTEGDVAPSNIITTGDTNPLTQTLAAHANERLCANENRIWHSLTEHGVDYKRIPKLEFQCLSVIAAAGPAGLLQPDVTRITGQDKRSVPKRTDALTQKGLITKELCVGLGMKTSLLRFKKFVQQGTNPTHFEVSEGGVQRNQDGSNRMIRYEEWFHEIIGHLKKNNNTMAVEDLRIEMGIHGKKWETRSLHRCMRRLFKTGLLRRLKAQAGEQPVEEMELQPDSDAESEADAEADAEGEDALDLTDADHIRTPKIVRLRPQAKVRWVRCINLTREPTEKDRAAFTSTVVADSDMKREKDIIPIAPELTIGEADGLGSKDNTNDVESGTKQRIPPQWHPGIHHTQFVFNLVNSCGTEGISTMDLTDRAMGHLWRRPLDELLGRLTDVWRISQPPHLRHLSVIRDTAFINRASHYQFRSFEHFKKLVEAGEVTWEAIGIKSSDIESEKADLDQWGFPRVQPALMFGHDGTANMAVCKSTVIKPHHRRAYDPSKNKRLFESKHAFATANPSLRRPSSQRTSATPARQSRIDFSLGPSTRKATKVKKLFEMNPKRVEAELKAWKARSKRLADHLASVEVNLPDVGSVQEHESPHAKSVKRRRKDKGTSDPAPTSASLDSQFEQVSDEVTTNKMPKVAPEERKAEIEAELLNMSQPRIYINPPGSGQAKMTITQPTGRPSKYLIAVAKSSRLRELSWFVEQQGDAPHNETTSDPKTIPPTPDRDGEATGIQETPQADDTHSYVHERQQNNITTVVEPSPEAHVKPDFVITGGRKRRSRTSLREHVGKRQARIGANGQPSFTPINQELATSAMPEAYQESSLSMGSDSDANNKTASFEHVPDFTKDRTGSETYNFISREVDTNVADVEMAEAPALQDTEKVGTASSDSTTIPAPSSHTEMLEPQTRADRNVIPYTPGKANDRPSGHHMHNGHKAIEDLTQQTRASVDQASEIVEQTPNPRGKVGVPRSGGITKHQRETTILAIIHQHGGIFGGDKELHFPFVTQWEKSHTQRPDRSTLDRVLKTLVADGRLNKIAFTFKAPNGSTVTKHIVTEPEVDPESQAVKQLRDKIVTVYPDLYLPFGIEVATDLQSRVHFETPDGTGFSRKNIQLTAKDHFLEDHTAFVKRLHPSSRPIPVKLGMTEAKLERDMTYRRRKREQEEKRQERYLRAQQEEEIEEAQNALQIDFQLETYEHEPERAKVDRGPKGRSRLSKLQRWGDLGLNAHSKALGLLGATRNQQGEKRQHGNHARRFRINDRPTGNTIGSKNLHHSFGGQHGFDSTISEAFTFTTPYQRYSATSGTFSTDPLVLTAANRSIALDADGLLGLGAEQLSLSLADLFRQANTSVPTAITSASRSRSDDGVPYERSNSVQVLGQSMNANKRPRKPLPPALERLSRPSSQAKTVQRRDVAPRASRTGIFTMTKEEEQRLIIAYVVSKTLAGGLEQIPNWGIVHQIFHYKFDPNYCRNRWSNMRGRHAAAADKLQAKFQDIFIEAYEKGELPEIDYLEPEKYDWSSLVDWAQARLDPRRFETNVDELPDLSLDRTLLDERYEINIPDDVFGINKEEYFAPHCPLHRRDELVMEATDSIALSSNSAFEGEDEDRLMLAKSWVRANVFTPEAAFDSTTAHEKLNSLGQDVLPRALEELLGARILRVENRGRTVPGRNYDISDTVLAAFKRTWDANHLRQAARYKIDVLDATFASRNKTNPGPKVSLPNQPPDHAILTITNLVARGMLTVIPELPPINNSFDAPWPRLTKWGFTDGNYKTVQLDRERMHFEMSLRPTPSYVFGNPTLDVPPPLELQVKHELGARLPLWTDISGKLIKSVWDMVSMATLHLIAFRPGCTAQVLAASYKGKMWRWEIDLWLDWAEQAGVVRRIVGGGDAAAAVNGTGLASHGDAKDKEEAEKKIREHVGWTTTDFWWMCFADGVTDDHGAGRVNDE</sequence>
<dbReference type="PANTHER" id="PTHR15180">
    <property type="entry name" value="GENERAL TRANSCRIPTION FACTOR 3C POLYPEPTIDE 1"/>
    <property type="match status" value="1"/>
</dbReference>
<evidence type="ECO:0000256" key="1">
    <source>
        <dbReference type="ARBA" id="ARBA00004123"/>
    </source>
</evidence>
<reference evidence="11 12" key="1">
    <citation type="submission" date="2024-07" db="EMBL/GenBank/DDBJ databases">
        <title>Draft sequence of the Neodothiora populina.</title>
        <authorList>
            <person name="Drown D.D."/>
            <person name="Schuette U.S."/>
            <person name="Buechlein A.B."/>
            <person name="Rusch D.R."/>
            <person name="Winton L.W."/>
            <person name="Adams G.A."/>
        </authorList>
    </citation>
    <scope>NUCLEOTIDE SEQUENCE [LARGE SCALE GENOMIC DNA]</scope>
    <source>
        <strain evidence="11 12">CPC 39397</strain>
    </source>
</reference>
<evidence type="ECO:0000256" key="2">
    <source>
        <dbReference type="ARBA" id="ARBA00022553"/>
    </source>
</evidence>
<protein>
    <recommendedName>
        <fullName evidence="13">Myb-like domain-containing protein</fullName>
    </recommendedName>
</protein>
<proteinExistence type="predicted"/>
<keyword evidence="6" id="KW-0175">Coiled coil</keyword>
<dbReference type="InterPro" id="IPR044210">
    <property type="entry name" value="Tfc3-like"/>
</dbReference>
<evidence type="ECO:0000256" key="5">
    <source>
        <dbReference type="ARBA" id="ARBA00023242"/>
    </source>
</evidence>
<evidence type="ECO:0000313" key="11">
    <source>
        <dbReference type="EMBL" id="KAL1302957.1"/>
    </source>
</evidence>
<feature type="domain" description="Transcription factor tau subunit sfc3/Tfc3 C-terminal" evidence="9">
    <location>
        <begin position="1512"/>
        <end position="1942"/>
    </location>
</feature>
<dbReference type="PANTHER" id="PTHR15180:SF1">
    <property type="entry name" value="GENERAL TRANSCRIPTION FACTOR 3C POLYPEPTIDE 1"/>
    <property type="match status" value="1"/>
</dbReference>
<dbReference type="Pfam" id="PF04182">
    <property type="entry name" value="B-block_TFIIIC"/>
    <property type="match status" value="1"/>
</dbReference>
<feature type="domain" description="B-block binding subunit of TFIIIC" evidence="8">
    <location>
        <begin position="155"/>
        <end position="223"/>
    </location>
</feature>
<evidence type="ECO:0000256" key="3">
    <source>
        <dbReference type="ARBA" id="ARBA00023125"/>
    </source>
</evidence>
<keyword evidence="5" id="KW-0539">Nucleus</keyword>
<keyword evidence="3" id="KW-0238">DNA-binding</keyword>
<dbReference type="InterPro" id="IPR007309">
    <property type="entry name" value="TFIIIC_Bblock-bd"/>
</dbReference>
<evidence type="ECO:0000256" key="7">
    <source>
        <dbReference type="SAM" id="MobiDB-lite"/>
    </source>
</evidence>